<dbReference type="Proteomes" id="UP000810171">
    <property type="component" value="Unassembled WGS sequence"/>
</dbReference>
<proteinExistence type="inferred from homology"/>
<protein>
    <submittedName>
        <fullName evidence="2">YacL family protein</fullName>
    </submittedName>
</protein>
<dbReference type="Pfam" id="PF06062">
    <property type="entry name" value="UPF0231"/>
    <property type="match status" value="1"/>
</dbReference>
<keyword evidence="3" id="KW-1185">Reference proteome</keyword>
<organism evidence="2 3">
    <name type="scientific">Marinobacterium alkalitolerans</name>
    <dbReference type="NCBI Taxonomy" id="1542925"/>
    <lineage>
        <taxon>Bacteria</taxon>
        <taxon>Pseudomonadati</taxon>
        <taxon>Pseudomonadota</taxon>
        <taxon>Gammaproteobacteria</taxon>
        <taxon>Oceanospirillales</taxon>
        <taxon>Oceanospirillaceae</taxon>
        <taxon>Marinobacterium</taxon>
    </lineage>
</organism>
<comment type="caution">
    <text evidence="2">The sequence shown here is derived from an EMBL/GenBank/DDBJ whole genome shotgun (WGS) entry which is preliminary data.</text>
</comment>
<dbReference type="RefSeq" id="WP_209285857.1">
    <property type="nucleotide sequence ID" value="NZ_JACVEW010000001.1"/>
</dbReference>
<sequence>MYQQGGIAAMEYEFRQDLYGQPEAIVELEQALFGRWLGEALGADLAQAEALLKQALSIQQTRRGQHVWHGRELSLQLDTDSARVWLHAEDEASLLDEGFGWSDAEAEAGLDDFIELLQGWMDYIRDCG</sequence>
<reference evidence="2 3" key="1">
    <citation type="submission" date="2020-09" db="EMBL/GenBank/DDBJ databases">
        <authorList>
            <person name="Tanuku N.R.S."/>
        </authorList>
    </citation>
    <scope>NUCLEOTIDE SEQUENCE [LARGE SCALE GENOMIC DNA]</scope>
    <source>
        <strain evidence="2 3">AK62</strain>
    </source>
</reference>
<accession>A0ABS3Z7N4</accession>
<name>A0ABS3Z7N4_9GAMM</name>
<evidence type="ECO:0000256" key="1">
    <source>
        <dbReference type="ARBA" id="ARBA00005367"/>
    </source>
</evidence>
<comment type="similarity">
    <text evidence="1">Belongs to the UPF0231 family.</text>
</comment>
<gene>
    <name evidence="2" type="ORF">H9C73_00745</name>
</gene>
<evidence type="ECO:0000313" key="3">
    <source>
        <dbReference type="Proteomes" id="UP000810171"/>
    </source>
</evidence>
<evidence type="ECO:0000313" key="2">
    <source>
        <dbReference type="EMBL" id="MBP0047248.1"/>
    </source>
</evidence>
<dbReference type="InterPro" id="IPR008249">
    <property type="entry name" value="UPF0231"/>
</dbReference>
<dbReference type="EMBL" id="JACVEW010000001">
    <property type="protein sequence ID" value="MBP0047248.1"/>
    <property type="molecule type" value="Genomic_DNA"/>
</dbReference>